<name>A0A1J8R7Z8_9AGAM</name>
<protein>
    <recommendedName>
        <fullName evidence="3">SNF2 N-terminal domain-containing protein</fullName>
    </recommendedName>
</protein>
<dbReference type="STRING" id="180088.A0A1J8R7Z8"/>
<dbReference type="EMBL" id="LVVM01000754">
    <property type="protein sequence ID" value="OJA20020.1"/>
    <property type="molecule type" value="Genomic_DNA"/>
</dbReference>
<dbReference type="AlphaFoldDB" id="A0A1J8R7Z8"/>
<organism evidence="1 2">
    <name type="scientific">Rhizopogon vesiculosus</name>
    <dbReference type="NCBI Taxonomy" id="180088"/>
    <lineage>
        <taxon>Eukaryota</taxon>
        <taxon>Fungi</taxon>
        <taxon>Dikarya</taxon>
        <taxon>Basidiomycota</taxon>
        <taxon>Agaricomycotina</taxon>
        <taxon>Agaricomycetes</taxon>
        <taxon>Agaricomycetidae</taxon>
        <taxon>Boletales</taxon>
        <taxon>Suillineae</taxon>
        <taxon>Rhizopogonaceae</taxon>
        <taxon>Rhizopogon</taxon>
    </lineage>
</organism>
<dbReference type="OrthoDB" id="3270319at2759"/>
<evidence type="ECO:0000313" key="1">
    <source>
        <dbReference type="EMBL" id="OJA20020.1"/>
    </source>
</evidence>
<dbReference type="Proteomes" id="UP000183567">
    <property type="component" value="Unassembled WGS sequence"/>
</dbReference>
<keyword evidence="2" id="KW-1185">Reference proteome</keyword>
<comment type="caution">
    <text evidence="1">The sequence shown here is derived from an EMBL/GenBank/DDBJ whole genome shotgun (WGS) entry which is preliminary data.</text>
</comment>
<gene>
    <name evidence="1" type="ORF">AZE42_13280</name>
</gene>
<evidence type="ECO:0000313" key="2">
    <source>
        <dbReference type="Proteomes" id="UP000183567"/>
    </source>
</evidence>
<evidence type="ECO:0008006" key="3">
    <source>
        <dbReference type="Google" id="ProtNLM"/>
    </source>
</evidence>
<proteinExistence type="predicted"/>
<sequence length="500" mass="55284">MSRQLKTGIIIALIAGKDWIYDDAEDSTISEVFGLNANLFKVPNKHLTEHQRESLNLMLEAVGQAPSISRRYSILEGKAEGWAAGRAALKVWFEKSTVSQRITQKVDKALEECTVSPAEVIARLADGSETIFPNISECDTAKEDIVIALFGHHAGSRISRGDFKDAVHIIVHHQWERHRKCFNRAKKAFPNKRDKARTAVKAIEESAKVTTKQLRAAIKAVNALKESLKWLPCEQHMDNGPDEMEEFLKTIVVTTVAKVKNVSEDKLEVSESKSNAASEYLHDRYGINTENVCVATRGRTRARKVKIGSLAAAGDIDEIWALYVQLFELTATESEEMLLDLEGESGREEWDGNEDLGVGTFAKTTDEALNGMLNFHSGRPTLFARFRSRSGKSSWDDEASAGFKEGNADMQELSLLWHQRVGVAAIVEKIWLPEAKPEGVAGMLIADEVGVGKTGLTMGTIAFTIHAYWCQELAAGRRRPDGGEVDLTQINIKPAPILGE</sequence>
<reference evidence="1 2" key="1">
    <citation type="submission" date="2016-03" db="EMBL/GenBank/DDBJ databases">
        <title>Comparative genomics of the ectomycorrhizal sister species Rhizopogon vinicolor and Rhizopogon vesiculosus (Basidiomycota: Boletales) reveals a divergence of the mating type B locus.</title>
        <authorList>
            <person name="Mujic A.B."/>
            <person name="Kuo A."/>
            <person name="Tritt A."/>
            <person name="Lipzen A."/>
            <person name="Chen C."/>
            <person name="Johnson J."/>
            <person name="Sharma A."/>
            <person name="Barry K."/>
            <person name="Grigoriev I.V."/>
            <person name="Spatafora J.W."/>
        </authorList>
    </citation>
    <scope>NUCLEOTIDE SEQUENCE [LARGE SCALE GENOMIC DNA]</scope>
    <source>
        <strain evidence="1 2">AM-OR11-056</strain>
    </source>
</reference>
<accession>A0A1J8R7Z8</accession>